<dbReference type="GO" id="GO:0005198">
    <property type="term" value="F:structural molecule activity"/>
    <property type="evidence" value="ECO:0007669"/>
    <property type="project" value="InterPro"/>
</dbReference>
<organism evidence="2 3">
    <name type="scientific">Veillonella atypica</name>
    <dbReference type="NCBI Taxonomy" id="39777"/>
    <lineage>
        <taxon>Bacteria</taxon>
        <taxon>Bacillati</taxon>
        <taxon>Bacillota</taxon>
        <taxon>Negativicutes</taxon>
        <taxon>Veillonellales</taxon>
        <taxon>Veillonellaceae</taxon>
        <taxon>Veillonella</taxon>
    </lineage>
</organism>
<dbReference type="Pfam" id="PF05136">
    <property type="entry name" value="Phage_portal_2"/>
    <property type="match status" value="1"/>
</dbReference>
<sequence>MSKRKKQFMKTAAGRHKATQYSGSKTNSGYSNHGANSFKSSAKGYLVNSQDARHDIDANFRMLRARSVDLQQGTPIAAGALKTNKTNVIGPGLRFKANIRYEELGLTFEEKNAWERKTEREFAMWGKHCDAREQTDFYGIQALVYYEKLLYGDSFVNLPLLLNQTDKNPYPLRLQIIESILVASPPKYMGREEDENNDVIHGVKFNKYGAAVGFYVLNKLYNAFNDDHDYTYIPKYGAQTGRRNIIQVMTIERSGQLRGIPILSPVIEDLKVLSRYNDAEVMKVLVNALMAIFIESEAPDDMSLGTAIDEDDQVDAENDETIELGNGTVNVLAPGEKVNVAEKTPIPSSFADFTSSLISHVGAALEIPYEILVKHFGQSYSASRAALLEYWKSVETQRAEFITQFCNPIYEEWLTMAILLGRIDAPGFFDDPIIREAWLGAEWYGPSQGQLDPQKEATAAEIRVKNAFSTRAKEAAELTGMDYENEILPQRIREHQSMDEGGLLNEQGQQISVQNSNSAKSDSGSGDD</sequence>
<evidence type="ECO:0000313" key="3">
    <source>
        <dbReference type="Proteomes" id="UP000277803"/>
    </source>
</evidence>
<dbReference type="EMBL" id="QXZZ01000028">
    <property type="protein sequence ID" value="RJY50381.1"/>
    <property type="molecule type" value="Genomic_DNA"/>
</dbReference>
<reference evidence="2 3" key="1">
    <citation type="submission" date="2018-09" db="EMBL/GenBank/DDBJ databases">
        <title>Genome sequence of Veillonella atypica isolated from periodontal Korean patients.</title>
        <authorList>
            <person name="Lee J.-H."/>
            <person name="Moon J.-H."/>
            <person name="Shin S.-Y."/>
        </authorList>
    </citation>
    <scope>NUCLEOTIDE SEQUENCE [LARGE SCALE GENOMIC DNA]</scope>
    <source>
        <strain evidence="2 3">KHUD_V1</strain>
    </source>
</reference>
<dbReference type="AlphaFoldDB" id="A0A3A6WIS9"/>
<feature type="region of interest" description="Disordered" evidence="1">
    <location>
        <begin position="1"/>
        <end position="34"/>
    </location>
</feature>
<gene>
    <name evidence="2" type="ORF">D2965_05845</name>
</gene>
<feature type="compositionally biased region" description="Polar residues" evidence="1">
    <location>
        <begin position="19"/>
        <end position="34"/>
    </location>
</feature>
<dbReference type="InterPro" id="IPR006429">
    <property type="entry name" value="Phage_lambda_portal"/>
</dbReference>
<dbReference type="GO" id="GO:0019068">
    <property type="term" value="P:virion assembly"/>
    <property type="evidence" value="ECO:0007669"/>
    <property type="project" value="InterPro"/>
</dbReference>
<feature type="region of interest" description="Disordered" evidence="1">
    <location>
        <begin position="494"/>
        <end position="528"/>
    </location>
</feature>
<protein>
    <submittedName>
        <fullName evidence="2">Phage portal protein</fullName>
    </submittedName>
</protein>
<evidence type="ECO:0000256" key="1">
    <source>
        <dbReference type="SAM" id="MobiDB-lite"/>
    </source>
</evidence>
<accession>A0A3A6WIS9</accession>
<comment type="caution">
    <text evidence="2">The sequence shown here is derived from an EMBL/GenBank/DDBJ whole genome shotgun (WGS) entry which is preliminary data.</text>
</comment>
<feature type="compositionally biased region" description="Basic residues" evidence="1">
    <location>
        <begin position="1"/>
        <end position="18"/>
    </location>
</feature>
<proteinExistence type="predicted"/>
<name>A0A3A6WIS9_9FIRM</name>
<dbReference type="NCBIfam" id="TIGR01539">
    <property type="entry name" value="portal_lambda"/>
    <property type="match status" value="1"/>
</dbReference>
<feature type="compositionally biased region" description="Polar residues" evidence="1">
    <location>
        <begin position="506"/>
        <end position="528"/>
    </location>
</feature>
<evidence type="ECO:0000313" key="2">
    <source>
        <dbReference type="EMBL" id="RJY50381.1"/>
    </source>
</evidence>
<dbReference type="Proteomes" id="UP000277803">
    <property type="component" value="Unassembled WGS sequence"/>
</dbReference>